<dbReference type="SUPFAM" id="SSF53756">
    <property type="entry name" value="UDP-Glycosyltransferase/glycogen phosphorylase"/>
    <property type="match status" value="1"/>
</dbReference>
<sequence length="384" mass="42634">MRIVHVANFYGPNSGGIKTTMHELGRGYLAQGHEFIFIVPGTRLFTEETIFGKKITVPSIILPGSCGYQLIRNNRALVKLIARLKPDRIEVSDRFTLHCLGRWAKRNSIPSVAFSHETLEGLAKRFLPLPGLVRRTIVSFHNKKFARNFNQIITTTNFAAREFIALKTKNLIKVPLGVDLKVFNPNKRSEELRTELLKGSEILLVHCGRLSKEKEPQRSVEALIELRSRGIDARLVIVGMGPMWREIRTLAKGHPIDTLGYIADRNKVAAILASADVSLAPGPLETFCLAALESLASGTPVVTSNSNAVGEFLIQGLKDPAGATAHDNYGSIADAIERVIRKEKIRLRAREVAEEMTWDNTVSRMLEIHGIQKVHNSLDLPKAS</sequence>
<feature type="domain" description="Glycosyl transferase family 1" evidence="1">
    <location>
        <begin position="192"/>
        <end position="355"/>
    </location>
</feature>
<name>A0A094NYM1_9ZZZZ</name>
<reference evidence="3" key="1">
    <citation type="submission" date="2014-05" db="EMBL/GenBank/DDBJ databases">
        <title>Key roles for freshwater Actinobacteria revealed by deep metagenomic sequencing.</title>
        <authorList>
            <person name="Ghai R."/>
            <person name="Mizuno C.M."/>
            <person name="Picazo A."/>
            <person name="Camacho A."/>
            <person name="Rodriguez-Valera F."/>
        </authorList>
    </citation>
    <scope>NUCLEOTIDE SEQUENCE</scope>
</reference>
<dbReference type="Pfam" id="PF13439">
    <property type="entry name" value="Glyco_transf_4"/>
    <property type="match status" value="1"/>
</dbReference>
<organism evidence="3">
    <name type="scientific">freshwater metagenome</name>
    <dbReference type="NCBI Taxonomy" id="449393"/>
    <lineage>
        <taxon>unclassified sequences</taxon>
        <taxon>metagenomes</taxon>
        <taxon>ecological metagenomes</taxon>
    </lineage>
</organism>
<evidence type="ECO:0000259" key="2">
    <source>
        <dbReference type="Pfam" id="PF13439"/>
    </source>
</evidence>
<dbReference type="PANTHER" id="PTHR45947">
    <property type="entry name" value="SULFOQUINOVOSYL TRANSFERASE SQD2"/>
    <property type="match status" value="1"/>
</dbReference>
<gene>
    <name evidence="3" type="ORF">GM49_1420</name>
</gene>
<dbReference type="EMBL" id="JNSJ01000010">
    <property type="protein sequence ID" value="KGA03582.1"/>
    <property type="molecule type" value="Genomic_DNA"/>
</dbReference>
<evidence type="ECO:0000313" key="3">
    <source>
        <dbReference type="EMBL" id="KGA03582.1"/>
    </source>
</evidence>
<dbReference type="Pfam" id="PF00534">
    <property type="entry name" value="Glycos_transf_1"/>
    <property type="match status" value="1"/>
</dbReference>
<evidence type="ECO:0000259" key="1">
    <source>
        <dbReference type="Pfam" id="PF00534"/>
    </source>
</evidence>
<comment type="caution">
    <text evidence="3">The sequence shown here is derived from an EMBL/GenBank/DDBJ whole genome shotgun (WGS) entry which is preliminary data.</text>
</comment>
<dbReference type="AlphaFoldDB" id="A0A094NYM1"/>
<protein>
    <recommendedName>
        <fullName evidence="4">Glycosyltransferase subfamily 4-like N-terminal domain-containing protein</fullName>
    </recommendedName>
</protein>
<dbReference type="Gene3D" id="3.40.50.2000">
    <property type="entry name" value="Glycogen Phosphorylase B"/>
    <property type="match status" value="2"/>
</dbReference>
<dbReference type="InterPro" id="IPR001296">
    <property type="entry name" value="Glyco_trans_1"/>
</dbReference>
<dbReference type="InterPro" id="IPR028098">
    <property type="entry name" value="Glyco_trans_4-like_N"/>
</dbReference>
<dbReference type="PANTHER" id="PTHR45947:SF3">
    <property type="entry name" value="SULFOQUINOVOSYL TRANSFERASE SQD2"/>
    <property type="match status" value="1"/>
</dbReference>
<evidence type="ECO:0008006" key="4">
    <source>
        <dbReference type="Google" id="ProtNLM"/>
    </source>
</evidence>
<feature type="domain" description="Glycosyltransferase subfamily 4-like N-terminal" evidence="2">
    <location>
        <begin position="15"/>
        <end position="181"/>
    </location>
</feature>
<dbReference type="GO" id="GO:0016757">
    <property type="term" value="F:glycosyltransferase activity"/>
    <property type="evidence" value="ECO:0007669"/>
    <property type="project" value="InterPro"/>
</dbReference>
<proteinExistence type="predicted"/>
<dbReference type="InterPro" id="IPR050194">
    <property type="entry name" value="Glycosyltransferase_grp1"/>
</dbReference>
<accession>A0A094NYM1</accession>